<dbReference type="OrthoDB" id="5819643at2759"/>
<evidence type="ECO:0000313" key="3">
    <source>
        <dbReference type="Proteomes" id="UP001152747"/>
    </source>
</evidence>
<name>A0A9P1ICB1_9PELO</name>
<accession>A0A9P1ICB1</accession>
<feature type="compositionally biased region" description="Pro residues" evidence="1">
    <location>
        <begin position="280"/>
        <end position="289"/>
    </location>
</feature>
<feature type="region of interest" description="Disordered" evidence="1">
    <location>
        <begin position="375"/>
        <end position="401"/>
    </location>
</feature>
<reference evidence="2" key="1">
    <citation type="submission" date="2022-11" db="EMBL/GenBank/DDBJ databases">
        <authorList>
            <person name="Kikuchi T."/>
        </authorList>
    </citation>
    <scope>NUCLEOTIDE SEQUENCE</scope>
    <source>
        <strain evidence="2">PS1010</strain>
    </source>
</reference>
<keyword evidence="3" id="KW-1185">Reference proteome</keyword>
<dbReference type="EMBL" id="CANHGI010000002">
    <property type="protein sequence ID" value="CAI5442396.1"/>
    <property type="molecule type" value="Genomic_DNA"/>
</dbReference>
<evidence type="ECO:0000256" key="1">
    <source>
        <dbReference type="SAM" id="MobiDB-lite"/>
    </source>
</evidence>
<proteinExistence type="predicted"/>
<feature type="compositionally biased region" description="Low complexity" evidence="1">
    <location>
        <begin position="167"/>
        <end position="199"/>
    </location>
</feature>
<dbReference type="AlphaFoldDB" id="A0A9P1ICB1"/>
<feature type="compositionally biased region" description="Polar residues" evidence="1">
    <location>
        <begin position="119"/>
        <end position="131"/>
    </location>
</feature>
<gene>
    <name evidence="2" type="ORF">CAMP_LOCUS5033</name>
</gene>
<organism evidence="2 3">
    <name type="scientific">Caenorhabditis angaria</name>
    <dbReference type="NCBI Taxonomy" id="860376"/>
    <lineage>
        <taxon>Eukaryota</taxon>
        <taxon>Metazoa</taxon>
        <taxon>Ecdysozoa</taxon>
        <taxon>Nematoda</taxon>
        <taxon>Chromadorea</taxon>
        <taxon>Rhabditida</taxon>
        <taxon>Rhabditina</taxon>
        <taxon>Rhabditomorpha</taxon>
        <taxon>Rhabditoidea</taxon>
        <taxon>Rhabditidae</taxon>
        <taxon>Peloderinae</taxon>
        <taxon>Caenorhabditis</taxon>
    </lineage>
</organism>
<comment type="caution">
    <text evidence="2">The sequence shown here is derived from an EMBL/GenBank/DDBJ whole genome shotgun (WGS) entry which is preliminary data.</text>
</comment>
<dbReference type="Proteomes" id="UP001152747">
    <property type="component" value="Unassembled WGS sequence"/>
</dbReference>
<evidence type="ECO:0000313" key="2">
    <source>
        <dbReference type="EMBL" id="CAI5442396.1"/>
    </source>
</evidence>
<feature type="region of interest" description="Disordered" evidence="1">
    <location>
        <begin position="103"/>
        <end position="199"/>
    </location>
</feature>
<feature type="region of interest" description="Disordered" evidence="1">
    <location>
        <begin position="274"/>
        <end position="297"/>
    </location>
</feature>
<sequence>MSYLSPLPHYSSPSLGRSRSYSTLSTLDNSIDTWDPRLRLHHPLYSQPQRHYHLANGRQRMHQDVSTIPHFRRPSRPHAAARLRKTGYNEPVRSDIENLSDERMGRSNQRTFDGDRSNRSQFSQLECNQPGETILATPARASESRPIGNIHRYPDSLNQTISREAPLSTSSTLNSFSSSTLKNQTSSNSPPSSTSYISPYSTKYSYPTPTNNFRSYHKDDDYFNNLNSTPTKNINNNNSKTTSETVLEWTEPYDPSKPIRNAREMIHEYSTTNYVLDSSPTPPPPPPSSSIPNENNNTFEQKHKARNYLQNTLAKQLRDDGLTESQKYANQYQKTSNISSTSNNLPFDVNKIVKDSYNGDEVDHLVHQMRNNLDTTYSNPSVVQYPRRDSKSPSSSDYRIQTNNFSQNTNTITRKIMNINCG</sequence>
<protein>
    <submittedName>
        <fullName evidence="2">Uncharacterized protein</fullName>
    </submittedName>
</protein>